<accession>A0ABT9E1R8</accession>
<dbReference type="InterPro" id="IPR036777">
    <property type="entry name" value="Channel_Tsx-like_sf"/>
</dbReference>
<name>A0ABT9E1R8_9PROT</name>
<gene>
    <name evidence="2" type="ORF">Q7A36_16550</name>
</gene>
<feature type="chain" id="PRO_5046824050" description="Outer envelope protein" evidence="1">
    <location>
        <begin position="23"/>
        <end position="291"/>
    </location>
</feature>
<evidence type="ECO:0000313" key="2">
    <source>
        <dbReference type="EMBL" id="MDO9709965.1"/>
    </source>
</evidence>
<protein>
    <recommendedName>
        <fullName evidence="4">Outer envelope protein</fullName>
    </recommendedName>
</protein>
<reference evidence="2 3" key="1">
    <citation type="submission" date="2023-08" db="EMBL/GenBank/DDBJ databases">
        <title>The draft genome sequence of Paracraurococcus sp. LOR1-02.</title>
        <authorList>
            <person name="Kingkaew E."/>
            <person name="Tanasupawat S."/>
        </authorList>
    </citation>
    <scope>NUCLEOTIDE SEQUENCE [LARGE SCALE GENOMIC DNA]</scope>
    <source>
        <strain evidence="2 3">LOR1-02</strain>
    </source>
</reference>
<sequence length="291" mass="31866">MRIVSTALLAAALLAAPLTAFAQSETEEAATPGFDDTSAEYRYGPNYREPGIRGMVPKHIVTLTYVDGGKMWSNFVNMDVLFSADNDPTGSQGKHGNQAVEFYGLYRGDLSLNMATRSTMFSLNPVLRDVSFQVGFDGNTKNTEFASSKKLLVVGPNFHFNTPGFLNIALHFSKEWNNNGIVDKPVTFDPAFEAEMVWAIPLAFTGLPLNFQGFFNVVGPKGKDGFGAGTKTEVLTEPRLTLDLGALAFDKPHKLDVSLGYQYWLNKFGNNHETVPGALASTVFVAARYHF</sequence>
<dbReference type="RefSeq" id="WP_305104831.1">
    <property type="nucleotide sequence ID" value="NZ_JAUTWS010000014.1"/>
</dbReference>
<dbReference type="Proteomes" id="UP001243009">
    <property type="component" value="Unassembled WGS sequence"/>
</dbReference>
<keyword evidence="1" id="KW-0732">Signal</keyword>
<keyword evidence="3" id="KW-1185">Reference proteome</keyword>
<dbReference type="EMBL" id="JAUTWS010000014">
    <property type="protein sequence ID" value="MDO9709965.1"/>
    <property type="molecule type" value="Genomic_DNA"/>
</dbReference>
<evidence type="ECO:0008006" key="4">
    <source>
        <dbReference type="Google" id="ProtNLM"/>
    </source>
</evidence>
<dbReference type="SUPFAM" id="SSF111364">
    <property type="entry name" value="Tsx-like channel"/>
    <property type="match status" value="1"/>
</dbReference>
<dbReference type="Gene3D" id="2.40.230.20">
    <property type="entry name" value="Nucleoside-specific channel-forming protein, Tsx-like"/>
    <property type="match status" value="1"/>
</dbReference>
<comment type="caution">
    <text evidence="2">The sequence shown here is derived from an EMBL/GenBank/DDBJ whole genome shotgun (WGS) entry which is preliminary data.</text>
</comment>
<proteinExistence type="predicted"/>
<evidence type="ECO:0000256" key="1">
    <source>
        <dbReference type="SAM" id="SignalP"/>
    </source>
</evidence>
<feature type="signal peptide" evidence="1">
    <location>
        <begin position="1"/>
        <end position="22"/>
    </location>
</feature>
<organism evidence="2 3">
    <name type="scientific">Paracraurococcus lichenis</name>
    <dbReference type="NCBI Taxonomy" id="3064888"/>
    <lineage>
        <taxon>Bacteria</taxon>
        <taxon>Pseudomonadati</taxon>
        <taxon>Pseudomonadota</taxon>
        <taxon>Alphaproteobacteria</taxon>
        <taxon>Acetobacterales</taxon>
        <taxon>Roseomonadaceae</taxon>
        <taxon>Paracraurococcus</taxon>
    </lineage>
</organism>
<evidence type="ECO:0000313" key="3">
    <source>
        <dbReference type="Proteomes" id="UP001243009"/>
    </source>
</evidence>